<evidence type="ECO:0000256" key="2">
    <source>
        <dbReference type="SAM" id="MobiDB-lite"/>
    </source>
</evidence>
<evidence type="ECO:0000256" key="1">
    <source>
        <dbReference type="ARBA" id="ARBA00022884"/>
    </source>
</evidence>
<keyword evidence="5" id="KW-1185">Reference proteome</keyword>
<gene>
    <name evidence="4" type="ORF">VHEMI10766</name>
</gene>
<dbReference type="SUPFAM" id="SSF53098">
    <property type="entry name" value="Ribonuclease H-like"/>
    <property type="match status" value="1"/>
</dbReference>
<reference evidence="4 5" key="1">
    <citation type="journal article" date="2015" name="Genome Announc.">
        <title>Draft Genome Sequence and Gene Annotation of the Entomopathogenic Fungus Verticillium hemipterigenum.</title>
        <authorList>
            <person name="Horn F."/>
            <person name="Habel A."/>
            <person name="Scharf D.H."/>
            <person name="Dworschak J."/>
            <person name="Brakhage A.A."/>
            <person name="Guthke R."/>
            <person name="Hertweck C."/>
            <person name="Linde J."/>
        </authorList>
    </citation>
    <scope>NUCLEOTIDE SEQUENCE [LARGE SCALE GENOMIC DNA]</scope>
</reference>
<organism evidence="4 5">
    <name type="scientific">[Torrubiella] hemipterigena</name>
    <dbReference type="NCBI Taxonomy" id="1531966"/>
    <lineage>
        <taxon>Eukaryota</taxon>
        <taxon>Fungi</taxon>
        <taxon>Dikarya</taxon>
        <taxon>Ascomycota</taxon>
        <taxon>Pezizomycotina</taxon>
        <taxon>Sordariomycetes</taxon>
        <taxon>Hypocreomycetidae</taxon>
        <taxon>Hypocreales</taxon>
        <taxon>Clavicipitaceae</taxon>
        <taxon>Clavicipitaceae incertae sedis</taxon>
        <taxon>'Torrubiella' clade</taxon>
    </lineage>
</organism>
<dbReference type="PROSITE" id="PS50994">
    <property type="entry name" value="INTEGRASE"/>
    <property type="match status" value="1"/>
</dbReference>
<dbReference type="EMBL" id="CDHN01000014">
    <property type="protein sequence ID" value="CEJ95277.1"/>
    <property type="molecule type" value="Genomic_DNA"/>
</dbReference>
<dbReference type="GO" id="GO:0005634">
    <property type="term" value="C:nucleus"/>
    <property type="evidence" value="ECO:0007669"/>
    <property type="project" value="UniProtKB-ARBA"/>
</dbReference>
<dbReference type="OrthoDB" id="4948765at2759"/>
<dbReference type="Gene3D" id="3.30.420.10">
    <property type="entry name" value="Ribonuclease H-like superfamily/Ribonuclease H"/>
    <property type="match status" value="1"/>
</dbReference>
<feature type="domain" description="Integrase catalytic" evidence="3">
    <location>
        <begin position="623"/>
        <end position="809"/>
    </location>
</feature>
<proteinExistence type="predicted"/>
<accession>A0A0A1TTP6</accession>
<feature type="region of interest" description="Disordered" evidence="2">
    <location>
        <begin position="20"/>
        <end position="67"/>
    </location>
</feature>
<evidence type="ECO:0000313" key="5">
    <source>
        <dbReference type="Proteomes" id="UP000039046"/>
    </source>
</evidence>
<name>A0A0A1TTP6_9HYPO</name>
<dbReference type="InterPro" id="IPR001584">
    <property type="entry name" value="Integrase_cat-core"/>
</dbReference>
<evidence type="ECO:0000259" key="3">
    <source>
        <dbReference type="PROSITE" id="PS50994"/>
    </source>
</evidence>
<keyword evidence="1" id="KW-0694">RNA-binding</keyword>
<dbReference type="HOGENOM" id="CLU_002055_0_1_1"/>
<protein>
    <submittedName>
        <fullName evidence="4">Putative Polyprotein</fullName>
    </submittedName>
</protein>
<dbReference type="InterPro" id="IPR012337">
    <property type="entry name" value="RNaseH-like_sf"/>
</dbReference>
<evidence type="ECO:0000313" key="4">
    <source>
        <dbReference type="EMBL" id="CEJ95277.1"/>
    </source>
</evidence>
<dbReference type="STRING" id="1531966.A0A0A1TTP6"/>
<feature type="region of interest" description="Disordered" evidence="2">
    <location>
        <begin position="936"/>
        <end position="957"/>
    </location>
</feature>
<dbReference type="GO" id="GO:0015074">
    <property type="term" value="P:DNA integration"/>
    <property type="evidence" value="ECO:0007669"/>
    <property type="project" value="InterPro"/>
</dbReference>
<sequence>MAIDDTLSSPVFPTWMEDNEVKPQIPDDDVIEERPSTQLTRESVEFDTRRTRQQTLRPRTPEPVDRSRLPLSIDIPRRLDLLSKSYHESEKFSGKQGDFLRTKLNLFADKCQRLEFPSNELARALPIMLSGAASEHYVNNLSNRGLDYSELVHRLRARFEPEAMMNRYRTEWRALSLKTIIETNSGKSLSACLEILTEKIQKLHQGLFDDVDTGFNSMRDTLQSAVTGIKECAPALMRPAATFEELVADLQQAIAIAEQTKPSRQHVFYTDRAFRRGQYPPKQSNENTSYRQREKKCFICRKLGCWSTKHTEQERSRARDNWLRRRHTSPPTMKKYHTFITEFEGNEYDEVDEVIEAMYKTSRVNDGDMCDENDPVDLCDENDLESDEDTGTSMMATQNFMAAASNPQPEEILASLADCSFEHAVVTVGSDKTNGGMVYISEERYSENVFRGIMPDTGASGMSNAGLPQARALMRLIPSLRIDDAPSTTIHFGAGSATSIGILKIPTVLGIISFQILPTTTPFLFSITDMDRMKVRLDNIRNCLIQGDLEIPVVRKWGHPWWLLEAAHSIAFHLTETQLRRLHRRFGHPSVERLSRILERIGEEFDEKTLKQLNKICHQCQMNAKAPGRFRFTVRDNHEFNHEIIVDIFYLDGLPVLHIIDSATAFQAACFLEPQKQTAKDVWDAIRCCWIDTYLGPPEWIVHDAGRNFASAEFRQYAKGMHVGIQEVPVEAHNSIGKVERYHGILRRAYMIIDSELGDVIPKHQKLQMAVKAINDSAGPDGLVPTLLVFGSYPRLTDDSPPHFSVVQRAEAIRKATHEVRKLISARQVREAVKTRNGPDTGMIHSLPLQSDVRVWREKRGWQGPYKLIAMDGETCTLEMPNGTTKFRSTVVKPYYHEDDSGDNHIQPLLDCEDKNGNGKTAKIAVVLHQKKNPPEVTHEVDDEMGQKPTRRKRGRPRRPLFDEVLFSTTTETGDLGKLIQSIDMEVFMTAKEKSDYTLAVNLRDKGIVTTPGRPFEVSDRTEIDNLLARGVFEFRPFDPIQHDGIRVFGSRMVREIKGKGTPRPYEKSRLVIRGYNDEGKALILTQSPTIQRASQRLLVAIAPSLTKRGIFLWLRDITQAYAQSTTPLQRTILAKLPDQIRDKYPTGTIMRVIKPLYGIPEAGTHWWATYSRHHLDKLGMVMSTFDPCLLISNTDKFGVIGMQTDDTLGLSDRGFYDLEDEELKKANFAAKPREILGIENPLTFNGCRLHVDVDGVITMVQKGQAQKLGIPSDNQGYVEQRARGAYLASICQPEASFDLSVAAQHKEPGKDDFRRLASRLKWQMENKERGLRFVPLELEKAKLYVFVDGSFANNKDLSSQLGYVVMIGTEKQTSENRCEITGNIVTYSSTKSKRVTRSALASELYSMVQGADVGYALNSTLEIITKQLGIPKIPMILCTDSFSLYECLVKLGTTKEKRLMIDIMALRQSYERREANEVRWIHGNDNPADAMTKASPNQALRNLIDTNKLILSMEGWVERKNKEE</sequence>
<dbReference type="Proteomes" id="UP000039046">
    <property type="component" value="Unassembled WGS sequence"/>
</dbReference>
<dbReference type="InterPro" id="IPR036397">
    <property type="entry name" value="RNaseH_sf"/>
</dbReference>
<dbReference type="GO" id="GO:0003723">
    <property type="term" value="F:RNA binding"/>
    <property type="evidence" value="ECO:0007669"/>
    <property type="project" value="UniProtKB-KW"/>
</dbReference>